<dbReference type="GeneID" id="13995300"/>
<sequence length="128" mass="14391">MTVAVVSFSSRPTPASLEIVDWTTVQMKDRFYSSTRIARLADPGLKSGIQHAEFNFVYGFFDTFEEAYERRKSAFTLWKEKSAPVEALDADRLALEKKLASAIAACEEAEQERKEALKAHFEPVVTAP</sequence>
<evidence type="ECO:0000256" key="1">
    <source>
        <dbReference type="SAM" id="Coils"/>
    </source>
</evidence>
<organism evidence="2 3">
    <name type="scientific">Caulobacter phage CcrColossus</name>
    <dbReference type="NCBI Taxonomy" id="1211640"/>
    <lineage>
        <taxon>Viruses</taxon>
        <taxon>Duplodnaviria</taxon>
        <taxon>Heunggongvirae</taxon>
        <taxon>Uroviricota</taxon>
        <taxon>Caudoviricetes</taxon>
        <taxon>Jeanschmidtviridae</taxon>
        <taxon>Colossusvirus</taxon>
        <taxon>Colossusvirus colossus</taxon>
    </lineage>
</organism>
<keyword evidence="1" id="KW-0175">Coiled coil</keyword>
<dbReference type="EMBL" id="JX100810">
    <property type="protein sequence ID" value="AFU88242.1"/>
    <property type="molecule type" value="Genomic_DNA"/>
</dbReference>
<gene>
    <name evidence="2" type="ORF">CcrColossus_gp372</name>
</gene>
<feature type="coiled-coil region" evidence="1">
    <location>
        <begin position="92"/>
        <end position="119"/>
    </location>
</feature>
<accession>K4K6N5</accession>
<keyword evidence="3" id="KW-1185">Reference proteome</keyword>
<name>K4K6N5_9CAUD</name>
<dbReference type="KEGG" id="vg:13995300"/>
<dbReference type="RefSeq" id="YP_006988606.1">
    <property type="nucleotide sequence ID" value="NC_019406.1"/>
</dbReference>
<proteinExistence type="predicted"/>
<protein>
    <submittedName>
        <fullName evidence="2">Uncharacterized protein</fullName>
    </submittedName>
</protein>
<reference evidence="2 3" key="1">
    <citation type="journal article" date="2012" name="BMC Genomics">
        <title>The Caulobacter crescentus phage phiCbK: genomics of a canonical phage.</title>
        <authorList>
            <person name="Gill J.J."/>
            <person name="Berry J.D."/>
            <person name="Russell W.K."/>
            <person name="Lessor L."/>
            <person name="Escobar Garcia D.A."/>
            <person name="Hernandez D."/>
            <person name="Kane A."/>
            <person name="Keene J."/>
            <person name="Maddox M."/>
            <person name="Martin R."/>
            <person name="Mohan S."/>
            <person name="Thorn A.M."/>
            <person name="Russell D.H."/>
            <person name="Young R."/>
        </authorList>
    </citation>
    <scope>NUCLEOTIDE SEQUENCE [LARGE SCALE GENOMIC DNA]</scope>
</reference>
<evidence type="ECO:0000313" key="3">
    <source>
        <dbReference type="Proteomes" id="UP000000463"/>
    </source>
</evidence>
<evidence type="ECO:0000313" key="2">
    <source>
        <dbReference type="EMBL" id="AFU88242.1"/>
    </source>
</evidence>
<dbReference type="Proteomes" id="UP000000463">
    <property type="component" value="Segment"/>
</dbReference>